<dbReference type="AlphaFoldDB" id="A0A917GMY1"/>
<protein>
    <submittedName>
        <fullName evidence="1">Uncharacterized protein</fullName>
    </submittedName>
</protein>
<dbReference type="OrthoDB" id="7052771at2"/>
<evidence type="ECO:0000313" key="2">
    <source>
        <dbReference type="Proteomes" id="UP000627715"/>
    </source>
</evidence>
<dbReference type="EMBL" id="BMIY01000002">
    <property type="protein sequence ID" value="GGG51428.1"/>
    <property type="molecule type" value="Genomic_DNA"/>
</dbReference>
<dbReference type="RefSeq" id="WP_068811469.1">
    <property type="nucleotide sequence ID" value="NZ_BMIY01000002.1"/>
</dbReference>
<accession>A0A917GMY1</accession>
<dbReference type="Proteomes" id="UP000627715">
    <property type="component" value="Unassembled WGS sequence"/>
</dbReference>
<proteinExistence type="predicted"/>
<gene>
    <name evidence="1" type="ORF">GCM10011403_05770</name>
</gene>
<sequence>MRTALLLNDKRIAWYEDGHEKYASPGFIYAEKQGLHFGERAEQQSRVHPLNTHHSFWHRLSQDRFSRPVVNCRHAADLVFAHLSDMFESGKSGDATGQSALLLTPAGYSESQLALLSGVARHSQFQPAWMMPIPLAVVGSQLPDTELCVVVEQYQHGLTLSLIRQQQHALVCDNAQLLPDLGYFSMSNKLLQAASDAFVAQTRYNPQQNAAWEQSLYDDLPRWLTLLSQRETVIPCQLQTDSQQVSATLQALDCMDELAPSLEKIHQQWQGIKQDFDNVPVLLAGNSHLIPGLMDIFATQQVKVVGDHEIVRFASDYVSRLSSDVEPGSERSVSLVKNIHKTLLARTGNGAPAEQEHFSGGSALSSGSFSSGVYWLYQGVARSVSPDRGCRLGLIGSVVSDLSSATDTNQAHVKISGTATVEKISGLSAQLNGRDVAPGAQLVPGDVLSLGEQQVTFIAVEHDVAVEHGSQA</sequence>
<name>A0A917GMY1_9GAMM</name>
<reference evidence="1" key="2">
    <citation type="submission" date="2020-09" db="EMBL/GenBank/DDBJ databases">
        <authorList>
            <person name="Sun Q."/>
            <person name="Zhou Y."/>
        </authorList>
    </citation>
    <scope>NUCLEOTIDE SEQUENCE</scope>
    <source>
        <strain evidence="1">CGMCC 1.15425</strain>
    </source>
</reference>
<comment type="caution">
    <text evidence="1">The sequence shown here is derived from an EMBL/GenBank/DDBJ whole genome shotgun (WGS) entry which is preliminary data.</text>
</comment>
<reference evidence="1" key="1">
    <citation type="journal article" date="2014" name="Int. J. Syst. Evol. Microbiol.">
        <title>Complete genome sequence of Corynebacterium casei LMG S-19264T (=DSM 44701T), isolated from a smear-ripened cheese.</title>
        <authorList>
            <consortium name="US DOE Joint Genome Institute (JGI-PGF)"/>
            <person name="Walter F."/>
            <person name="Albersmeier A."/>
            <person name="Kalinowski J."/>
            <person name="Ruckert C."/>
        </authorList>
    </citation>
    <scope>NUCLEOTIDE SEQUENCE</scope>
    <source>
        <strain evidence="1">CGMCC 1.15425</strain>
    </source>
</reference>
<keyword evidence="2" id="KW-1185">Reference proteome</keyword>
<organism evidence="1 2">
    <name type="scientific">Pseudohongiella nitratireducens</name>
    <dbReference type="NCBI Taxonomy" id="1768907"/>
    <lineage>
        <taxon>Bacteria</taxon>
        <taxon>Pseudomonadati</taxon>
        <taxon>Pseudomonadota</taxon>
        <taxon>Gammaproteobacteria</taxon>
        <taxon>Pseudomonadales</taxon>
        <taxon>Pseudohongiellaceae</taxon>
        <taxon>Pseudohongiella</taxon>
    </lineage>
</organism>
<evidence type="ECO:0000313" key="1">
    <source>
        <dbReference type="EMBL" id="GGG51428.1"/>
    </source>
</evidence>